<evidence type="ECO:0000313" key="7">
    <source>
        <dbReference type="Proteomes" id="UP000524492"/>
    </source>
</evidence>
<organism evidence="6 7">
    <name type="scientific">Rhizobium aethiopicum</name>
    <dbReference type="NCBI Taxonomy" id="1138170"/>
    <lineage>
        <taxon>Bacteria</taxon>
        <taxon>Pseudomonadati</taxon>
        <taxon>Pseudomonadota</taxon>
        <taxon>Alphaproteobacteria</taxon>
        <taxon>Hyphomicrobiales</taxon>
        <taxon>Rhizobiaceae</taxon>
        <taxon>Rhizobium/Agrobacterium group</taxon>
        <taxon>Rhizobium</taxon>
    </lineage>
</organism>
<dbReference type="InterPro" id="IPR050204">
    <property type="entry name" value="AraC_XylS_family_regulators"/>
</dbReference>
<dbReference type="PANTHER" id="PTHR46796">
    <property type="entry name" value="HTH-TYPE TRANSCRIPTIONAL ACTIVATOR RHAS-RELATED"/>
    <property type="match status" value="1"/>
</dbReference>
<gene>
    <name evidence="6" type="ORF">GGD53_004703</name>
</gene>
<evidence type="ECO:0000259" key="5">
    <source>
        <dbReference type="PROSITE" id="PS01124"/>
    </source>
</evidence>
<dbReference type="RefSeq" id="WP_246717862.1">
    <property type="nucleotide sequence ID" value="NZ_JACIFV010000020.1"/>
</dbReference>
<keyword evidence="2 6" id="KW-0238">DNA-binding</keyword>
<sequence length="351" mass="39162">MMSAEDDRERHVFASTILIGFHEIDMKFDLRLKPGLLTTWGEVGSLPHRFFKGAAGRVRIVPTIQPERMKKSQGETILHQRGLWSHASADVVRRRGLGRQVIDVVADDHLIFLNIRGTAASGENFLDGRRVEFSPRPDGSLVYIPPGCHWTGWDEGDAEGCYLMITVTQDFFSNLTTKLPRTGTLRPELGFRDLPIQCLARQIAGELSHDDSMGSLIVEGHLAAIFGLLQRRSGTTGRVSRGGLAPTVLKRVIGRIEAHIDRPPSVRALAEEAGLTYEHFSRAFKQSQGSTPYGFYNQRRLERATDLLRTTAMSVTEIAIACGYASGSHLSTRFRRETGFSPAEYRALWKE</sequence>
<dbReference type="InterPro" id="IPR009057">
    <property type="entry name" value="Homeodomain-like_sf"/>
</dbReference>
<keyword evidence="3" id="KW-0010">Activator</keyword>
<comment type="caution">
    <text evidence="6">The sequence shown here is derived from an EMBL/GenBank/DDBJ whole genome shotgun (WGS) entry which is preliminary data.</text>
</comment>
<dbReference type="AlphaFoldDB" id="A0A7W6QBJ4"/>
<feature type="domain" description="HTH araC/xylS-type" evidence="5">
    <location>
        <begin position="250"/>
        <end position="348"/>
    </location>
</feature>
<keyword evidence="1" id="KW-0805">Transcription regulation</keyword>
<evidence type="ECO:0000313" key="6">
    <source>
        <dbReference type="EMBL" id="MBB4194524.1"/>
    </source>
</evidence>
<keyword evidence="7" id="KW-1185">Reference proteome</keyword>
<dbReference type="Pfam" id="PF12833">
    <property type="entry name" value="HTH_18"/>
    <property type="match status" value="1"/>
</dbReference>
<protein>
    <submittedName>
        <fullName evidence="6">AraC-like DNA-binding protein</fullName>
    </submittedName>
</protein>
<evidence type="ECO:0000256" key="4">
    <source>
        <dbReference type="ARBA" id="ARBA00023163"/>
    </source>
</evidence>
<evidence type="ECO:0000256" key="1">
    <source>
        <dbReference type="ARBA" id="ARBA00023015"/>
    </source>
</evidence>
<dbReference type="EMBL" id="JACIFV010000020">
    <property type="protein sequence ID" value="MBB4194524.1"/>
    <property type="molecule type" value="Genomic_DNA"/>
</dbReference>
<dbReference type="PANTHER" id="PTHR46796:SF6">
    <property type="entry name" value="ARAC SUBFAMILY"/>
    <property type="match status" value="1"/>
</dbReference>
<reference evidence="6 7" key="1">
    <citation type="submission" date="2020-08" db="EMBL/GenBank/DDBJ databases">
        <title>Genomic Encyclopedia of Type Strains, Phase IV (KMG-V): Genome sequencing to study the core and pangenomes of soil and plant-associated prokaryotes.</title>
        <authorList>
            <person name="Whitman W."/>
        </authorList>
    </citation>
    <scope>NUCLEOTIDE SEQUENCE [LARGE SCALE GENOMIC DNA]</scope>
    <source>
        <strain evidence="6 7">SEMIA 4074</strain>
    </source>
</reference>
<evidence type="ECO:0000256" key="2">
    <source>
        <dbReference type="ARBA" id="ARBA00023125"/>
    </source>
</evidence>
<evidence type="ECO:0000256" key="3">
    <source>
        <dbReference type="ARBA" id="ARBA00023159"/>
    </source>
</evidence>
<dbReference type="SUPFAM" id="SSF46689">
    <property type="entry name" value="Homeodomain-like"/>
    <property type="match status" value="2"/>
</dbReference>
<dbReference type="GO" id="GO:0043565">
    <property type="term" value="F:sequence-specific DNA binding"/>
    <property type="evidence" value="ECO:0007669"/>
    <property type="project" value="InterPro"/>
</dbReference>
<dbReference type="Gene3D" id="1.10.10.60">
    <property type="entry name" value="Homeodomain-like"/>
    <property type="match status" value="2"/>
</dbReference>
<dbReference type="PROSITE" id="PS00041">
    <property type="entry name" value="HTH_ARAC_FAMILY_1"/>
    <property type="match status" value="1"/>
</dbReference>
<dbReference type="Proteomes" id="UP000524492">
    <property type="component" value="Unassembled WGS sequence"/>
</dbReference>
<dbReference type="SUPFAM" id="SSF51215">
    <property type="entry name" value="Regulatory protein AraC"/>
    <property type="match status" value="1"/>
</dbReference>
<dbReference type="InterPro" id="IPR018060">
    <property type="entry name" value="HTH_AraC"/>
</dbReference>
<proteinExistence type="predicted"/>
<name>A0A7W6QBJ4_9HYPH</name>
<accession>A0A7W6QBJ4</accession>
<dbReference type="PROSITE" id="PS01124">
    <property type="entry name" value="HTH_ARAC_FAMILY_2"/>
    <property type="match status" value="1"/>
</dbReference>
<dbReference type="InterPro" id="IPR037923">
    <property type="entry name" value="HTH-like"/>
</dbReference>
<dbReference type="SMART" id="SM00342">
    <property type="entry name" value="HTH_ARAC"/>
    <property type="match status" value="1"/>
</dbReference>
<dbReference type="GO" id="GO:0003700">
    <property type="term" value="F:DNA-binding transcription factor activity"/>
    <property type="evidence" value="ECO:0007669"/>
    <property type="project" value="InterPro"/>
</dbReference>
<keyword evidence="4" id="KW-0804">Transcription</keyword>
<dbReference type="InterPro" id="IPR018062">
    <property type="entry name" value="HTH_AraC-typ_CS"/>
</dbReference>